<dbReference type="Pfam" id="PF02151">
    <property type="entry name" value="UVR"/>
    <property type="match status" value="1"/>
</dbReference>
<dbReference type="GO" id="GO:0016301">
    <property type="term" value="F:kinase activity"/>
    <property type="evidence" value="ECO:0007669"/>
    <property type="project" value="UniProtKB-KW"/>
</dbReference>
<dbReference type="GO" id="GO:0046870">
    <property type="term" value="F:cadmium ion binding"/>
    <property type="evidence" value="ECO:0007669"/>
    <property type="project" value="TreeGrafter"/>
</dbReference>
<proteinExistence type="predicted"/>
<evidence type="ECO:0000313" key="2">
    <source>
        <dbReference type="EMBL" id="SHI89683.1"/>
    </source>
</evidence>
<dbReference type="PANTHER" id="PTHR38430:SF1">
    <property type="entry name" value="PROTEIN-ARGININE KINASE ACTIVATOR PROTEIN"/>
    <property type="match status" value="1"/>
</dbReference>
<dbReference type="AlphaFoldDB" id="A0A1M6EW92"/>
<dbReference type="PANTHER" id="PTHR38430">
    <property type="entry name" value="PROTEIN-ARGININE KINASE ACTIVATOR PROTEIN"/>
    <property type="match status" value="1"/>
</dbReference>
<keyword evidence="2" id="KW-0418">Kinase</keyword>
<keyword evidence="2" id="KW-0808">Transferase</keyword>
<dbReference type="InterPro" id="IPR036876">
    <property type="entry name" value="UVR_dom_sf"/>
</dbReference>
<dbReference type="RefSeq" id="WP_073022792.1">
    <property type="nucleotide sequence ID" value="NZ_FQXU01000024.1"/>
</dbReference>
<gene>
    <name evidence="2" type="ORF">SAMN02745941_04521</name>
</gene>
<dbReference type="InterPro" id="IPR025542">
    <property type="entry name" value="YacH"/>
</dbReference>
<dbReference type="EMBL" id="FQXU01000024">
    <property type="protein sequence ID" value="SHI89683.1"/>
    <property type="molecule type" value="Genomic_DNA"/>
</dbReference>
<dbReference type="GO" id="GO:1990169">
    <property type="term" value="P:stress response to copper ion"/>
    <property type="evidence" value="ECO:0007669"/>
    <property type="project" value="TreeGrafter"/>
</dbReference>
<organism evidence="2 3">
    <name type="scientific">Clostridium intestinale DSM 6191</name>
    <dbReference type="NCBI Taxonomy" id="1121320"/>
    <lineage>
        <taxon>Bacteria</taxon>
        <taxon>Bacillati</taxon>
        <taxon>Bacillota</taxon>
        <taxon>Clostridia</taxon>
        <taxon>Eubacteriales</taxon>
        <taxon>Clostridiaceae</taxon>
        <taxon>Clostridium</taxon>
    </lineage>
</organism>
<dbReference type="PROSITE" id="PS50151">
    <property type="entry name" value="UVR"/>
    <property type="match status" value="1"/>
</dbReference>
<dbReference type="GO" id="GO:0050897">
    <property type="term" value="F:cobalt ion binding"/>
    <property type="evidence" value="ECO:0007669"/>
    <property type="project" value="TreeGrafter"/>
</dbReference>
<accession>A0A1M6EW92</accession>
<dbReference type="Proteomes" id="UP000184241">
    <property type="component" value="Unassembled WGS sequence"/>
</dbReference>
<dbReference type="GO" id="GO:0005507">
    <property type="term" value="F:copper ion binding"/>
    <property type="evidence" value="ECO:0007669"/>
    <property type="project" value="TreeGrafter"/>
</dbReference>
<dbReference type="GO" id="GO:1990170">
    <property type="term" value="P:stress response to cadmium ion"/>
    <property type="evidence" value="ECO:0007669"/>
    <property type="project" value="TreeGrafter"/>
</dbReference>
<protein>
    <submittedName>
        <fullName evidence="2">Protein-arginine kinase activator protein McsA</fullName>
    </submittedName>
</protein>
<feature type="domain" description="UVR" evidence="1">
    <location>
        <begin position="135"/>
        <end position="170"/>
    </location>
</feature>
<dbReference type="SUPFAM" id="SSF46600">
    <property type="entry name" value="C-terminal UvrC-binding domain of UvrB"/>
    <property type="match status" value="1"/>
</dbReference>
<evidence type="ECO:0000313" key="3">
    <source>
        <dbReference type="Proteomes" id="UP000184241"/>
    </source>
</evidence>
<evidence type="ECO:0000259" key="1">
    <source>
        <dbReference type="PROSITE" id="PS50151"/>
    </source>
</evidence>
<dbReference type="GO" id="GO:0008270">
    <property type="term" value="F:zinc ion binding"/>
    <property type="evidence" value="ECO:0007669"/>
    <property type="project" value="TreeGrafter"/>
</dbReference>
<name>A0A1M6EW92_9CLOT</name>
<dbReference type="PIRSF" id="PIRSF015034">
    <property type="entry name" value="YacH"/>
    <property type="match status" value="1"/>
</dbReference>
<reference evidence="2 3" key="1">
    <citation type="submission" date="2016-11" db="EMBL/GenBank/DDBJ databases">
        <authorList>
            <person name="Jaros S."/>
            <person name="Januszkiewicz K."/>
            <person name="Wedrychowicz H."/>
        </authorList>
    </citation>
    <scope>NUCLEOTIDE SEQUENCE [LARGE SCALE GENOMIC DNA]</scope>
    <source>
        <strain evidence="2 3">DSM 6191</strain>
    </source>
</reference>
<dbReference type="InterPro" id="IPR001943">
    <property type="entry name" value="UVR_dom"/>
</dbReference>
<sequence>MLCEKCNKNDATVHMVKIINGVKSEVRLCEKCASDISDIPVNSSFEDFEGFPLQSILGGLVDYFNKNATDKPENEVVCKSCGMNYREFRKTGLLGCSNCYESFSKTLTPVIKRVQGDVEHIGKIPENEGRVIAEKKKIIKLKEELQKAILAEEYEKAAEIRDNIKSIHEKLEE</sequence>